<dbReference type="AlphaFoldDB" id="A0A084GEK2"/>
<dbReference type="OMA" id="TFEYYEI"/>
<dbReference type="InterPro" id="IPR050231">
    <property type="entry name" value="Iron_ascorbate_oxido_reductase"/>
</dbReference>
<comment type="similarity">
    <text evidence="1">Belongs to the iron/ascorbate-dependent oxidoreductase family.</text>
</comment>
<name>A0A084GEK2_PSEDA</name>
<keyword evidence="5" id="KW-1185">Reference proteome</keyword>
<evidence type="ECO:0000256" key="1">
    <source>
        <dbReference type="ARBA" id="ARBA00008056"/>
    </source>
</evidence>
<dbReference type="OrthoDB" id="288590at2759"/>
<evidence type="ECO:0000256" key="2">
    <source>
        <dbReference type="SAM" id="MobiDB-lite"/>
    </source>
</evidence>
<comment type="caution">
    <text evidence="4">The sequence shown here is derived from an EMBL/GenBank/DDBJ whole genome shotgun (WGS) entry which is preliminary data.</text>
</comment>
<dbReference type="RefSeq" id="XP_016645563.1">
    <property type="nucleotide sequence ID" value="XM_016784806.1"/>
</dbReference>
<dbReference type="InterPro" id="IPR027443">
    <property type="entry name" value="IPNS-like_sf"/>
</dbReference>
<dbReference type="Proteomes" id="UP000028545">
    <property type="component" value="Unassembled WGS sequence"/>
</dbReference>
<evidence type="ECO:0000313" key="4">
    <source>
        <dbReference type="EMBL" id="KEZ45764.1"/>
    </source>
</evidence>
<feature type="compositionally biased region" description="Polar residues" evidence="2">
    <location>
        <begin position="167"/>
        <end position="179"/>
    </location>
</feature>
<evidence type="ECO:0000313" key="5">
    <source>
        <dbReference type="Proteomes" id="UP000028545"/>
    </source>
</evidence>
<organism evidence="4 5">
    <name type="scientific">Pseudallescheria apiosperma</name>
    <name type="common">Scedosporium apiospermum</name>
    <dbReference type="NCBI Taxonomy" id="563466"/>
    <lineage>
        <taxon>Eukaryota</taxon>
        <taxon>Fungi</taxon>
        <taxon>Dikarya</taxon>
        <taxon>Ascomycota</taxon>
        <taxon>Pezizomycotina</taxon>
        <taxon>Sordariomycetes</taxon>
        <taxon>Hypocreomycetidae</taxon>
        <taxon>Microascales</taxon>
        <taxon>Microascaceae</taxon>
        <taxon>Scedosporium</taxon>
    </lineage>
</organism>
<sequence length="262" mass="28601">MSATSIPHGEPVASLKTIDFEKILSNDPQTAQELLEAARAPGFFFVDLRGPNSAGMQNDLEALFELSQEYFAQGKAIKNTHFRADVDRGYKGGVGHESFEIARDELSNETLAFPGVLAAHSSTLTRFSQQSDFVTKKLLASLTRSLNKQWAQDLDAPSPSGLKFISAPTSETRSAAPDTTHTDGGILTLLWCPQLSSQILDPQTKEWGWVEPREGCTLVNVADALQIETGGVLHSCIHRVSQPGDGVEERHFISYYLRPGTA</sequence>
<dbReference type="HOGENOM" id="CLU_010119_4_1_1"/>
<dbReference type="EMBL" id="JOWA01000066">
    <property type="protein sequence ID" value="KEZ45764.1"/>
    <property type="molecule type" value="Genomic_DNA"/>
</dbReference>
<gene>
    <name evidence="4" type="ORF">SAPIO_CDS1568</name>
</gene>
<protein>
    <recommendedName>
        <fullName evidence="3">Isopenicillin N synthase-like Fe(2+) 2OG dioxygenase domain-containing protein</fullName>
    </recommendedName>
</protein>
<dbReference type="VEuPathDB" id="FungiDB:SAPIO_CDS1568"/>
<dbReference type="Gene3D" id="2.60.120.330">
    <property type="entry name" value="B-lactam Antibiotic, Isopenicillin N Synthase, Chain"/>
    <property type="match status" value="1"/>
</dbReference>
<dbReference type="KEGG" id="sapo:SAPIO_CDS1568"/>
<dbReference type="InterPro" id="IPR044861">
    <property type="entry name" value="IPNS-like_FE2OG_OXY"/>
</dbReference>
<dbReference type="SUPFAM" id="SSF51197">
    <property type="entry name" value="Clavaminate synthase-like"/>
    <property type="match status" value="1"/>
</dbReference>
<dbReference type="GeneID" id="27720640"/>
<evidence type="ECO:0000259" key="3">
    <source>
        <dbReference type="Pfam" id="PF03171"/>
    </source>
</evidence>
<accession>A0A084GEK2</accession>
<dbReference type="PANTHER" id="PTHR47990">
    <property type="entry name" value="2-OXOGLUTARATE (2OG) AND FE(II)-DEPENDENT OXYGENASE SUPERFAMILY PROTEIN-RELATED"/>
    <property type="match status" value="1"/>
</dbReference>
<dbReference type="Pfam" id="PF03171">
    <property type="entry name" value="2OG-FeII_Oxy"/>
    <property type="match status" value="1"/>
</dbReference>
<reference evidence="4 5" key="1">
    <citation type="journal article" date="2014" name="Genome Announc.">
        <title>Draft genome sequence of the pathogenic fungus Scedosporium apiospermum.</title>
        <authorList>
            <person name="Vandeputte P."/>
            <person name="Ghamrawi S."/>
            <person name="Rechenmann M."/>
            <person name="Iltis A."/>
            <person name="Giraud S."/>
            <person name="Fleury M."/>
            <person name="Thornton C."/>
            <person name="Delhaes L."/>
            <person name="Meyer W."/>
            <person name="Papon N."/>
            <person name="Bouchara J.P."/>
        </authorList>
    </citation>
    <scope>NUCLEOTIDE SEQUENCE [LARGE SCALE GENOMIC DNA]</scope>
    <source>
        <strain evidence="4 5">IHEM 14462</strain>
    </source>
</reference>
<feature type="region of interest" description="Disordered" evidence="2">
    <location>
        <begin position="161"/>
        <end position="180"/>
    </location>
</feature>
<feature type="domain" description="Isopenicillin N synthase-like Fe(2+) 2OG dioxygenase" evidence="3">
    <location>
        <begin position="179"/>
        <end position="254"/>
    </location>
</feature>
<proteinExistence type="inferred from homology"/>